<dbReference type="EMBL" id="BK014839">
    <property type="protein sequence ID" value="DAD78117.1"/>
    <property type="molecule type" value="Genomic_DNA"/>
</dbReference>
<evidence type="ECO:0000313" key="1">
    <source>
        <dbReference type="EMBL" id="DAD78117.1"/>
    </source>
</evidence>
<reference evidence="1" key="1">
    <citation type="journal article" date="2021" name="Proc. Natl. Acad. Sci. U.S.A.">
        <title>A Catalog of Tens of Thousands of Viruses from Human Metagenomes Reveals Hidden Associations with Chronic Diseases.</title>
        <authorList>
            <person name="Tisza M.J."/>
            <person name="Buck C.B."/>
        </authorList>
    </citation>
    <scope>NUCLEOTIDE SEQUENCE</scope>
    <source>
        <strain evidence="1">Ctrgt10</strain>
    </source>
</reference>
<accession>A0A8S5M730</accession>
<proteinExistence type="predicted"/>
<protein>
    <submittedName>
        <fullName evidence="1">Uncharacterized protein</fullName>
    </submittedName>
</protein>
<name>A0A8S5M730_9CAUD</name>
<sequence>MRDSQYWSKIAKAHLDEINKKEIELHGDRAVIQTMITQGDLELMEELLDLFCDRHAIAKKFSDLGYGPGYYHKYGFKLVMDRLDRESQRPDAIFRKGYICYNGIINRPTRCFIVIDK</sequence>
<organism evidence="1">
    <name type="scientific">Siphoviridae sp. ctrgt10</name>
    <dbReference type="NCBI Taxonomy" id="2826479"/>
    <lineage>
        <taxon>Viruses</taxon>
        <taxon>Duplodnaviria</taxon>
        <taxon>Heunggongvirae</taxon>
        <taxon>Uroviricota</taxon>
        <taxon>Caudoviricetes</taxon>
    </lineage>
</organism>